<dbReference type="Proteomes" id="UP000561045">
    <property type="component" value="Unassembled WGS sequence"/>
</dbReference>
<dbReference type="EMBL" id="JACIET010000004">
    <property type="protein sequence ID" value="MBB4014741.1"/>
    <property type="molecule type" value="Genomic_DNA"/>
</dbReference>
<evidence type="ECO:0000313" key="1">
    <source>
        <dbReference type="EMBL" id="MBB4014741.1"/>
    </source>
</evidence>
<protein>
    <recommendedName>
        <fullName evidence="3">Immunity protein 72 domain-containing protein</fullName>
    </recommendedName>
</protein>
<accession>A0A840BMH9</accession>
<comment type="caution">
    <text evidence="1">The sequence shown here is derived from an EMBL/GenBank/DDBJ whole genome shotgun (WGS) entry which is preliminary data.</text>
</comment>
<organism evidence="1 2">
    <name type="scientific">Niveibacterium umoris</name>
    <dbReference type="NCBI Taxonomy" id="1193620"/>
    <lineage>
        <taxon>Bacteria</taxon>
        <taxon>Pseudomonadati</taxon>
        <taxon>Pseudomonadota</taxon>
        <taxon>Betaproteobacteria</taxon>
        <taxon>Rhodocyclales</taxon>
        <taxon>Rhodocyclaceae</taxon>
        <taxon>Niveibacterium</taxon>
    </lineage>
</organism>
<evidence type="ECO:0000313" key="2">
    <source>
        <dbReference type="Proteomes" id="UP000561045"/>
    </source>
</evidence>
<proteinExistence type="predicted"/>
<reference evidence="1 2" key="1">
    <citation type="submission" date="2020-08" db="EMBL/GenBank/DDBJ databases">
        <title>Genomic Encyclopedia of Type Strains, Phase IV (KMG-IV): sequencing the most valuable type-strain genomes for metagenomic binning, comparative biology and taxonomic classification.</title>
        <authorList>
            <person name="Goeker M."/>
        </authorList>
    </citation>
    <scope>NUCLEOTIDE SEQUENCE [LARGE SCALE GENOMIC DNA]</scope>
    <source>
        <strain evidence="1 2">DSM 106739</strain>
    </source>
</reference>
<dbReference type="RefSeq" id="WP_183637891.1">
    <property type="nucleotide sequence ID" value="NZ_BAABLE010000024.1"/>
</dbReference>
<name>A0A840BMH9_9RHOO</name>
<evidence type="ECO:0008006" key="3">
    <source>
        <dbReference type="Google" id="ProtNLM"/>
    </source>
</evidence>
<sequence length="241" mass="28023">MLDSDGFELLPLPAHVQTMSREERDRRKTWLKQHFASFEYHEHLLELHDAWLTLIKREYARVTADPSLPQPQRWFGDSAIPNFEKLAKPGTIARDQFRPGYTFGAAIYILDYSRDTGLDVEQTWEWMPEPALTQMHMLWGRMNRIAQNIQYTVDETWDSDPNDCDWILDEQYTGPIFWPSEFDPVPAANPVLRCPGGEPCPQAGWWSTPAKADSRRHFVLGEVMPSLKSDYGYTIWQFEGA</sequence>
<keyword evidence="2" id="KW-1185">Reference proteome</keyword>
<gene>
    <name evidence="1" type="ORF">GGR36_004098</name>
</gene>
<dbReference type="AlphaFoldDB" id="A0A840BMH9"/>